<accession>A0A815AIF0</accession>
<reference evidence="3" key="1">
    <citation type="submission" date="2021-02" db="EMBL/GenBank/DDBJ databases">
        <authorList>
            <person name="Nowell W R."/>
        </authorList>
    </citation>
    <scope>NUCLEOTIDE SEQUENCE</scope>
</reference>
<name>A0A815AIF0_9BILA</name>
<gene>
    <name evidence="3" type="ORF">SEV965_LOCUS24188</name>
</gene>
<dbReference type="InterPro" id="IPR032675">
    <property type="entry name" value="LRR_dom_sf"/>
</dbReference>
<dbReference type="SMART" id="SM00737">
    <property type="entry name" value="ML"/>
    <property type="match status" value="1"/>
</dbReference>
<dbReference type="InterPro" id="IPR001611">
    <property type="entry name" value="Leu-rich_rpt"/>
</dbReference>
<organism evidence="3 4">
    <name type="scientific">Rotaria sordida</name>
    <dbReference type="NCBI Taxonomy" id="392033"/>
    <lineage>
        <taxon>Eukaryota</taxon>
        <taxon>Metazoa</taxon>
        <taxon>Spiralia</taxon>
        <taxon>Gnathifera</taxon>
        <taxon>Rotifera</taxon>
        <taxon>Eurotatoria</taxon>
        <taxon>Bdelloidea</taxon>
        <taxon>Philodinida</taxon>
        <taxon>Philodinidae</taxon>
        <taxon>Rotaria</taxon>
    </lineage>
</organism>
<dbReference type="Pfam" id="PF00646">
    <property type="entry name" value="F-box"/>
    <property type="match status" value="1"/>
</dbReference>
<dbReference type="Pfam" id="PF13516">
    <property type="entry name" value="LRR_6"/>
    <property type="match status" value="3"/>
</dbReference>
<dbReference type="SMART" id="SM00368">
    <property type="entry name" value="LRR_RI"/>
    <property type="match status" value="5"/>
</dbReference>
<dbReference type="AlphaFoldDB" id="A0A815AIF0"/>
<dbReference type="InterPro" id="IPR003172">
    <property type="entry name" value="ML_dom"/>
</dbReference>
<dbReference type="InterPro" id="IPR052201">
    <property type="entry name" value="LRR-containing_regulator"/>
</dbReference>
<keyword evidence="1" id="KW-0677">Repeat</keyword>
<dbReference type="PROSITE" id="PS50181">
    <property type="entry name" value="FBOX"/>
    <property type="match status" value="1"/>
</dbReference>
<protein>
    <recommendedName>
        <fullName evidence="2">F-box domain-containing protein</fullName>
    </recommendedName>
</protein>
<evidence type="ECO:0000313" key="4">
    <source>
        <dbReference type="Proteomes" id="UP000663889"/>
    </source>
</evidence>
<dbReference type="Pfam" id="PF02221">
    <property type="entry name" value="E1_DerP2_DerF2"/>
    <property type="match status" value="1"/>
</dbReference>
<sequence>MEMSKATLLTLPVELIHCIFDHCDGKGILHSIRSTCTRLYSFVNTYNRFEFDFNLNSTDGFKSLYKIIEPKNVLFLNVYGISNSFNRPNLFHYPIDCCQLTQLRSVTFHGVSNEALEHFIQQGAANSLTSLTIDLSSEYGGNRITEIGAQYLADALKTNTTLTTLDIENNCIGDEGAKHFADALRNNTTLITLDIGCNGIADEGVQHLADALKKNTALKTLNLNGASIRGYKISDKGAEYLVDALKNNTTLTKLDIRNNWITNSGAQYLADALIFNIPLQWVNCSTWTDQLSIEKVEANMWPPKRNELLTVSVSGVAKESFIYGNYNKTIVYRGYSLPSIIGSLDDLGIKLPTYPGPLKMIIFNATIPDVAPNGQYDLYVKASEQDHFEVLCVKITWEL</sequence>
<dbReference type="Proteomes" id="UP000663889">
    <property type="component" value="Unassembled WGS sequence"/>
</dbReference>
<evidence type="ECO:0000259" key="2">
    <source>
        <dbReference type="PROSITE" id="PS50181"/>
    </source>
</evidence>
<dbReference type="PANTHER" id="PTHR24111">
    <property type="entry name" value="LEUCINE-RICH REPEAT-CONTAINING PROTEIN 34"/>
    <property type="match status" value="1"/>
</dbReference>
<dbReference type="InterPro" id="IPR001810">
    <property type="entry name" value="F-box_dom"/>
</dbReference>
<dbReference type="PANTHER" id="PTHR24111:SF0">
    <property type="entry name" value="LEUCINE-RICH REPEAT-CONTAINING PROTEIN"/>
    <property type="match status" value="1"/>
</dbReference>
<dbReference type="EMBL" id="CAJNOU010001851">
    <property type="protein sequence ID" value="CAF1259981.1"/>
    <property type="molecule type" value="Genomic_DNA"/>
</dbReference>
<dbReference type="SUPFAM" id="SSF52047">
    <property type="entry name" value="RNI-like"/>
    <property type="match status" value="1"/>
</dbReference>
<evidence type="ECO:0000256" key="1">
    <source>
        <dbReference type="ARBA" id="ARBA00022737"/>
    </source>
</evidence>
<evidence type="ECO:0000313" key="3">
    <source>
        <dbReference type="EMBL" id="CAF1259981.1"/>
    </source>
</evidence>
<feature type="domain" description="F-box" evidence="2">
    <location>
        <begin position="5"/>
        <end position="52"/>
    </location>
</feature>
<dbReference type="Gene3D" id="3.80.10.10">
    <property type="entry name" value="Ribonuclease Inhibitor"/>
    <property type="match status" value="2"/>
</dbReference>
<proteinExistence type="predicted"/>
<comment type="caution">
    <text evidence="3">The sequence shown here is derived from an EMBL/GenBank/DDBJ whole genome shotgun (WGS) entry which is preliminary data.</text>
</comment>